<evidence type="ECO:0000256" key="1">
    <source>
        <dbReference type="ARBA" id="ARBA00006539"/>
    </source>
</evidence>
<proteinExistence type="inferred from homology"/>
<dbReference type="InterPro" id="IPR009620">
    <property type="entry name" value="UPF0236"/>
</dbReference>
<gene>
    <name evidence="2" type="ORF">HHU08_08175</name>
</gene>
<dbReference type="EMBL" id="JABBPK010000001">
    <property type="protein sequence ID" value="NMO76967.1"/>
    <property type="molecule type" value="Genomic_DNA"/>
</dbReference>
<accession>A0A7Y0PLG3</accession>
<name>A0A7Y0PLG3_9BACI</name>
<comment type="caution">
    <text evidence="2">The sequence shown here is derived from an EMBL/GenBank/DDBJ whole genome shotgun (WGS) entry which is preliminary data.</text>
</comment>
<dbReference type="Pfam" id="PF06782">
    <property type="entry name" value="UPF0236"/>
    <property type="match status" value="1"/>
</dbReference>
<keyword evidence="3" id="KW-1185">Reference proteome</keyword>
<organism evidence="2 3">
    <name type="scientific">Niallia alba</name>
    <dbReference type="NCBI Taxonomy" id="2729105"/>
    <lineage>
        <taxon>Bacteria</taxon>
        <taxon>Bacillati</taxon>
        <taxon>Bacillota</taxon>
        <taxon>Bacilli</taxon>
        <taxon>Bacillales</taxon>
        <taxon>Bacillaceae</taxon>
        <taxon>Niallia</taxon>
    </lineage>
</organism>
<comment type="similarity">
    <text evidence="1">Belongs to the UPF0236 family.</text>
</comment>
<dbReference type="AlphaFoldDB" id="A0A7Y0PLG3"/>
<evidence type="ECO:0000313" key="3">
    <source>
        <dbReference type="Proteomes" id="UP000588491"/>
    </source>
</evidence>
<protein>
    <submittedName>
        <fullName evidence="2">Uncharacterized protein</fullName>
    </submittedName>
</protein>
<reference evidence="2 3" key="1">
    <citation type="submission" date="2020-04" db="EMBL/GenBank/DDBJ databases">
        <title>Bacillus sp. UniB3 isolated from commercial digestive syrup.</title>
        <authorList>
            <person name="Thorat V."/>
            <person name="Kirdat K."/>
            <person name="Tiwarekar B."/>
            <person name="Yadav A."/>
        </authorList>
    </citation>
    <scope>NUCLEOTIDE SEQUENCE [LARGE SCALE GENOMIC DNA]</scope>
    <source>
        <strain evidence="2 3">UniB3</strain>
    </source>
</reference>
<dbReference type="Proteomes" id="UP000588491">
    <property type="component" value="Unassembled WGS sequence"/>
</dbReference>
<sequence length="166" mass="19230">MKRALRNYQVETLLLELNSAVGTMDTPEKEEKLEHFLAFLTHHQETIKDYRSWLQEKGVDTTAYRPMGSAEAMMNQLAKRLKNGRAWSKKGVMSMARLWIGLKDDLSIQTIYGKWEKATEKSKKEHRPKRKIPTKLVTETVRQNMPYLNQAIGKPVHFALQGLKGF</sequence>
<evidence type="ECO:0000313" key="2">
    <source>
        <dbReference type="EMBL" id="NMO76967.1"/>
    </source>
</evidence>